<dbReference type="EMBL" id="NHNI01000001">
    <property type="protein sequence ID" value="OZY86515.1"/>
    <property type="molecule type" value="Genomic_DNA"/>
</dbReference>
<dbReference type="RefSeq" id="WP_094984160.1">
    <property type="nucleotide sequence ID" value="NZ_NHNI01000001.1"/>
</dbReference>
<feature type="domain" description="PhnB-like" evidence="1">
    <location>
        <begin position="6"/>
        <end position="130"/>
    </location>
</feature>
<dbReference type="Gene3D" id="3.10.180.10">
    <property type="entry name" value="2,3-Dihydroxybiphenyl 1,2-Dioxygenase, domain 1"/>
    <property type="match status" value="1"/>
</dbReference>
<reference evidence="3" key="1">
    <citation type="submission" date="2017-05" db="EMBL/GenBank/DDBJ databases">
        <authorList>
            <person name="Barney B.M."/>
        </authorList>
    </citation>
    <scope>NUCLEOTIDE SEQUENCE [LARGE SCALE GENOMIC DNA]</scope>
    <source>
        <strain evidence="3">PSBB022</strain>
    </source>
</reference>
<gene>
    <name evidence="2" type="ORF">CBP51_05695</name>
</gene>
<evidence type="ECO:0000259" key="1">
    <source>
        <dbReference type="Pfam" id="PF06983"/>
    </source>
</evidence>
<organism evidence="2 3">
    <name type="scientific">Cellvibrio mixtus</name>
    <dbReference type="NCBI Taxonomy" id="39650"/>
    <lineage>
        <taxon>Bacteria</taxon>
        <taxon>Pseudomonadati</taxon>
        <taxon>Pseudomonadota</taxon>
        <taxon>Gammaproteobacteria</taxon>
        <taxon>Cellvibrionales</taxon>
        <taxon>Cellvibrionaceae</taxon>
        <taxon>Cellvibrio</taxon>
    </lineage>
</organism>
<dbReference type="Proteomes" id="UP000216101">
    <property type="component" value="Unassembled WGS sequence"/>
</dbReference>
<accession>A0A266Q9J5</accession>
<dbReference type="Pfam" id="PF06983">
    <property type="entry name" value="3-dmu-9_3-mt"/>
    <property type="match status" value="1"/>
</dbReference>
<sequence>MSLSFHINFNGQCQEAFEFYAASLQGVIGTMLQVKNSPMSQSASADWQGKIVHANISIHGVELAGADVKPEEYQKPKGFSLLLGLSTADAVKSAFSQLSVGGDIIFPPQKTFWSPCYAIVVDRFGVPWEINCSA</sequence>
<name>A0A266Q9J5_9GAMM</name>
<comment type="caution">
    <text evidence="2">The sequence shown here is derived from an EMBL/GenBank/DDBJ whole genome shotgun (WGS) entry which is preliminary data.</text>
</comment>
<dbReference type="SUPFAM" id="SSF54593">
    <property type="entry name" value="Glyoxalase/Bleomycin resistance protein/Dihydroxybiphenyl dioxygenase"/>
    <property type="match status" value="1"/>
</dbReference>
<dbReference type="PANTHER" id="PTHR33990:SF1">
    <property type="entry name" value="PROTEIN YJDN"/>
    <property type="match status" value="1"/>
</dbReference>
<evidence type="ECO:0000313" key="2">
    <source>
        <dbReference type="EMBL" id="OZY86515.1"/>
    </source>
</evidence>
<dbReference type="InterPro" id="IPR028973">
    <property type="entry name" value="PhnB-like"/>
</dbReference>
<dbReference type="InterPro" id="IPR029068">
    <property type="entry name" value="Glyas_Bleomycin-R_OHBP_Dase"/>
</dbReference>
<protein>
    <recommendedName>
        <fullName evidence="1">PhnB-like domain-containing protein</fullName>
    </recommendedName>
</protein>
<dbReference type="PANTHER" id="PTHR33990">
    <property type="entry name" value="PROTEIN YJDN-RELATED"/>
    <property type="match status" value="1"/>
</dbReference>
<keyword evidence="3" id="KW-1185">Reference proteome</keyword>
<dbReference type="AlphaFoldDB" id="A0A266Q9J5"/>
<evidence type="ECO:0000313" key="3">
    <source>
        <dbReference type="Proteomes" id="UP000216101"/>
    </source>
</evidence>
<proteinExistence type="predicted"/>
<dbReference type="CDD" id="cd06588">
    <property type="entry name" value="PhnB_like"/>
    <property type="match status" value="1"/>
</dbReference>